<comment type="caution">
    <text evidence="1">The sequence shown here is derived from an EMBL/GenBank/DDBJ whole genome shotgun (WGS) entry which is preliminary data.</text>
</comment>
<dbReference type="RefSeq" id="WP_068271157.1">
    <property type="nucleotide sequence ID" value="NZ_LQZG01000001.1"/>
</dbReference>
<keyword evidence="2" id="KW-1185">Reference proteome</keyword>
<proteinExistence type="predicted"/>
<organism evidence="1 2">
    <name type="scientific">Janibacter melonis</name>
    <dbReference type="NCBI Taxonomy" id="262209"/>
    <lineage>
        <taxon>Bacteria</taxon>
        <taxon>Bacillati</taxon>
        <taxon>Actinomycetota</taxon>
        <taxon>Actinomycetes</taxon>
        <taxon>Micrococcales</taxon>
        <taxon>Intrasporangiaceae</taxon>
        <taxon>Janibacter</taxon>
    </lineage>
</organism>
<dbReference type="SUPFAM" id="SSF52833">
    <property type="entry name" value="Thioredoxin-like"/>
    <property type="match status" value="1"/>
</dbReference>
<gene>
    <name evidence="1" type="ORF">AWH69_02875</name>
</gene>
<dbReference type="AlphaFoldDB" id="A0A176QG04"/>
<sequence length="178" mass="18899">MSITWESRRARRAEPTLLWVVDPSSPVTRADLGVVRDIAHAVQGQLPVEVVVTGEDERAAAASTAVLALLATSPEHPVRVVEDVCRAHVDDALDLADHGVVAQLADRRGLDAEAVRVLVGSDAVAGMAAEDRDIARCLGDPADHALYYLAGRDIHRLPGPGSSARELYAALRQVHPAG</sequence>
<name>A0A176QG04_9MICO</name>
<dbReference type="Gene3D" id="3.40.30.10">
    <property type="entry name" value="Glutaredoxin"/>
    <property type="match status" value="1"/>
</dbReference>
<evidence type="ECO:0000313" key="1">
    <source>
        <dbReference type="EMBL" id="OAB88745.1"/>
    </source>
</evidence>
<accession>A0A176QG04</accession>
<dbReference type="EMBL" id="LQZG01000001">
    <property type="protein sequence ID" value="OAB88745.1"/>
    <property type="molecule type" value="Genomic_DNA"/>
</dbReference>
<dbReference type="STRING" id="262209.AWH69_02875"/>
<protein>
    <submittedName>
        <fullName evidence="1">Uncharacterized protein</fullName>
    </submittedName>
</protein>
<evidence type="ECO:0000313" key="2">
    <source>
        <dbReference type="Proteomes" id="UP000076976"/>
    </source>
</evidence>
<reference evidence="1 2" key="1">
    <citation type="submission" date="2016-01" db="EMBL/GenBank/DDBJ databases">
        <title>Janibacter melonis strain CD11_4 genome sequencing and assembly.</title>
        <authorList>
            <person name="Nair G.R."/>
            <person name="Kaur G."/>
            <person name="Chander A.M."/>
            <person name="Mayilraj S."/>
        </authorList>
    </citation>
    <scope>NUCLEOTIDE SEQUENCE [LARGE SCALE GENOMIC DNA]</scope>
    <source>
        <strain evidence="1 2">CD11-4</strain>
    </source>
</reference>
<dbReference type="Proteomes" id="UP000076976">
    <property type="component" value="Unassembled WGS sequence"/>
</dbReference>
<dbReference type="InterPro" id="IPR036249">
    <property type="entry name" value="Thioredoxin-like_sf"/>
</dbReference>